<dbReference type="Gene3D" id="3.40.50.1240">
    <property type="entry name" value="Phosphoglycerate mutase-like"/>
    <property type="match status" value="1"/>
</dbReference>
<dbReference type="InterPro" id="IPR029033">
    <property type="entry name" value="His_PPase_superfam"/>
</dbReference>
<sequence>MKIGLIRHYKVLKDFPKEKRLYSAEEVKQWFAEYDVAEIEYRKDPPKTTEWKACYSSPMSRAIKTARHLYDRDIIELEELREIAAPVFSTRLKLPFTVWAFFIRFSNLFNKQTRAEIKQTKKKINYVLDEILKSNKEDVLIVSHAALMFYIRKELLKRGFTGPKFTIAKNGELYEFKL</sequence>
<dbReference type="RefSeq" id="WP_066235477.1">
    <property type="nucleotide sequence ID" value="NZ_JALKTV010000035.1"/>
</dbReference>
<dbReference type="AlphaFoldDB" id="A0A150KLA2"/>
<evidence type="ECO:0000313" key="1">
    <source>
        <dbReference type="EMBL" id="KYC90345.1"/>
    </source>
</evidence>
<comment type="caution">
    <text evidence="1">The sequence shown here is derived from an EMBL/GenBank/DDBJ whole genome shotgun (WGS) entry which is preliminary data.</text>
</comment>
<evidence type="ECO:0000313" key="2">
    <source>
        <dbReference type="Proteomes" id="UP000075666"/>
    </source>
</evidence>
<dbReference type="EMBL" id="LQYN01000128">
    <property type="protein sequence ID" value="KYC90345.1"/>
    <property type="molecule type" value="Genomic_DNA"/>
</dbReference>
<organism evidence="1 2">
    <name type="scientific">Heyndrickxia sporothermodurans</name>
    <dbReference type="NCBI Taxonomy" id="46224"/>
    <lineage>
        <taxon>Bacteria</taxon>
        <taxon>Bacillati</taxon>
        <taxon>Bacillota</taxon>
        <taxon>Bacilli</taxon>
        <taxon>Bacillales</taxon>
        <taxon>Bacillaceae</taxon>
        <taxon>Heyndrickxia</taxon>
    </lineage>
</organism>
<dbReference type="Pfam" id="PF00300">
    <property type="entry name" value="His_Phos_1"/>
    <property type="match status" value="1"/>
</dbReference>
<protein>
    <recommendedName>
        <fullName evidence="3">Phosphoglycerate mutase</fullName>
    </recommendedName>
</protein>
<dbReference type="InterPro" id="IPR013078">
    <property type="entry name" value="His_Pase_superF_clade-1"/>
</dbReference>
<dbReference type="PATRIC" id="fig|46224.3.peg.994"/>
<reference evidence="1 2" key="1">
    <citation type="submission" date="2016-01" db="EMBL/GenBank/DDBJ databases">
        <title>Genome Sequences of Twelve Sporeforming Bacillus Species Isolated from Foods.</title>
        <authorList>
            <person name="Berendsen E.M."/>
            <person name="Wells-Bennik M.H."/>
            <person name="Krawcyk A.O."/>
            <person name="De Jong A."/>
            <person name="Holsappel S."/>
            <person name="Eijlander R.T."/>
            <person name="Kuipers O.P."/>
        </authorList>
    </citation>
    <scope>NUCLEOTIDE SEQUENCE [LARGE SCALE GENOMIC DNA]</scope>
    <source>
        <strain evidence="1 2">B4102</strain>
    </source>
</reference>
<accession>A0A150KLA2</accession>
<keyword evidence="2" id="KW-1185">Reference proteome</keyword>
<dbReference type="SUPFAM" id="SSF53254">
    <property type="entry name" value="Phosphoglycerate mutase-like"/>
    <property type="match status" value="1"/>
</dbReference>
<proteinExistence type="predicted"/>
<name>A0A150KLA2_9BACI</name>
<evidence type="ECO:0008006" key="3">
    <source>
        <dbReference type="Google" id="ProtNLM"/>
    </source>
</evidence>
<dbReference type="Proteomes" id="UP000075666">
    <property type="component" value="Unassembled WGS sequence"/>
</dbReference>
<gene>
    <name evidence="1" type="ORF">B4102_3853</name>
</gene>
<dbReference type="STRING" id="46224.B4102_3853"/>
<dbReference type="OrthoDB" id="1680942at2"/>